<reference evidence="2 3" key="1">
    <citation type="submission" date="2016-09" db="EMBL/GenBank/DDBJ databases">
        <title>Extensive genetic diversity and differential bi-allelic expression allows diatom success in the polar Southern Ocean.</title>
        <authorList>
            <consortium name="DOE Joint Genome Institute"/>
            <person name="Mock T."/>
            <person name="Otillar R.P."/>
            <person name="Strauss J."/>
            <person name="Dupont C."/>
            <person name="Frickenhaus S."/>
            <person name="Maumus F."/>
            <person name="Mcmullan M."/>
            <person name="Sanges R."/>
            <person name="Schmutz J."/>
            <person name="Toseland A."/>
            <person name="Valas R."/>
            <person name="Veluchamy A."/>
            <person name="Ward B.J."/>
            <person name="Allen A."/>
            <person name="Barry K."/>
            <person name="Falciatore A."/>
            <person name="Ferrante M."/>
            <person name="Fortunato A.E."/>
            <person name="Gloeckner G."/>
            <person name="Gruber A."/>
            <person name="Hipkin R."/>
            <person name="Janech M."/>
            <person name="Kroth P."/>
            <person name="Leese F."/>
            <person name="Lindquist E."/>
            <person name="Lyon B.R."/>
            <person name="Martin J."/>
            <person name="Mayer C."/>
            <person name="Parker M."/>
            <person name="Quesneville H."/>
            <person name="Raymond J."/>
            <person name="Uhlig C."/>
            <person name="Valentin K.U."/>
            <person name="Worden A.Z."/>
            <person name="Armbrust E.V."/>
            <person name="Bowler C."/>
            <person name="Green B."/>
            <person name="Moulton V."/>
            <person name="Van Oosterhout C."/>
            <person name="Grigoriev I."/>
        </authorList>
    </citation>
    <scope>NUCLEOTIDE SEQUENCE [LARGE SCALE GENOMIC DNA]</scope>
    <source>
        <strain evidence="2 3">CCMP1102</strain>
    </source>
</reference>
<name>A0A1E7F760_9STRA</name>
<proteinExistence type="predicted"/>
<evidence type="ECO:0000313" key="2">
    <source>
        <dbReference type="EMBL" id="OEU13990.1"/>
    </source>
</evidence>
<accession>A0A1E7F760</accession>
<dbReference type="Proteomes" id="UP000095751">
    <property type="component" value="Unassembled WGS sequence"/>
</dbReference>
<feature type="region of interest" description="Disordered" evidence="1">
    <location>
        <begin position="73"/>
        <end position="92"/>
    </location>
</feature>
<keyword evidence="3" id="KW-1185">Reference proteome</keyword>
<organism evidence="2 3">
    <name type="scientific">Fragilariopsis cylindrus CCMP1102</name>
    <dbReference type="NCBI Taxonomy" id="635003"/>
    <lineage>
        <taxon>Eukaryota</taxon>
        <taxon>Sar</taxon>
        <taxon>Stramenopiles</taxon>
        <taxon>Ochrophyta</taxon>
        <taxon>Bacillariophyta</taxon>
        <taxon>Bacillariophyceae</taxon>
        <taxon>Bacillariophycidae</taxon>
        <taxon>Bacillariales</taxon>
        <taxon>Bacillariaceae</taxon>
        <taxon>Fragilariopsis</taxon>
    </lineage>
</organism>
<dbReference type="InParanoid" id="A0A1E7F760"/>
<evidence type="ECO:0000313" key="3">
    <source>
        <dbReference type="Proteomes" id="UP000095751"/>
    </source>
</evidence>
<gene>
    <name evidence="2" type="ORF">FRACYDRAFT_242343</name>
</gene>
<dbReference type="EMBL" id="KV784361">
    <property type="protein sequence ID" value="OEU13990.1"/>
    <property type="molecule type" value="Genomic_DNA"/>
</dbReference>
<dbReference type="OrthoDB" id="200204at2759"/>
<dbReference type="KEGG" id="fcy:FRACYDRAFT_242343"/>
<evidence type="ECO:0000256" key="1">
    <source>
        <dbReference type="SAM" id="MobiDB-lite"/>
    </source>
</evidence>
<protein>
    <submittedName>
        <fullName evidence="2">Uncharacterized protein</fullName>
    </submittedName>
</protein>
<sequence>MKRGTKVKIKGLVKAAVHNGKIGIVTKEQASSASGEQEHRVGVKLMDGGKVIAVKVENLEPITTTTTAVVPKKKNDTNNISSTMPAIPGMPKERTLKRDNALLREFDGNPDPNVLILYYHFGDREFDCFNGNEYNTQMLRYYDKQISVKLIVPRKIGNNEYFLIGLQHSQHDKNTLCEVAFNCGRSFTGIYDDGGICAKRNSIVRSEHDKLCKQINLSNVLVEDECVQLLD</sequence>
<dbReference type="AlphaFoldDB" id="A0A1E7F760"/>